<protein>
    <submittedName>
        <fullName evidence="2">A-type cyclin</fullName>
    </submittedName>
</protein>
<evidence type="ECO:0000259" key="1">
    <source>
        <dbReference type="Pfam" id="PF02984"/>
    </source>
</evidence>
<dbReference type="SUPFAM" id="SSF47954">
    <property type="entry name" value="Cyclin-like"/>
    <property type="match status" value="1"/>
</dbReference>
<feature type="domain" description="Cyclin C-terminal" evidence="1">
    <location>
        <begin position="1"/>
        <end position="48"/>
    </location>
</feature>
<name>S8CS82_9LAMI</name>
<dbReference type="Gene3D" id="1.10.472.10">
    <property type="entry name" value="Cyclin-like"/>
    <property type="match status" value="1"/>
</dbReference>
<dbReference type="Pfam" id="PF02984">
    <property type="entry name" value="Cyclin_C"/>
    <property type="match status" value="1"/>
</dbReference>
<dbReference type="AlphaFoldDB" id="S8CS82"/>
<reference evidence="2 3" key="1">
    <citation type="journal article" date="2013" name="BMC Genomics">
        <title>The miniature genome of a carnivorous plant Genlisea aurea contains a low number of genes and short non-coding sequences.</title>
        <authorList>
            <person name="Leushkin E.V."/>
            <person name="Sutormin R.A."/>
            <person name="Nabieva E.R."/>
            <person name="Penin A.A."/>
            <person name="Kondrashov A.S."/>
            <person name="Logacheva M.D."/>
        </authorList>
    </citation>
    <scope>NUCLEOTIDE SEQUENCE [LARGE SCALE GENOMIC DNA]</scope>
</reference>
<evidence type="ECO:0000313" key="2">
    <source>
        <dbReference type="EMBL" id="EPS70114.1"/>
    </source>
</evidence>
<comment type="caution">
    <text evidence="2">The sequence shown here is derived from an EMBL/GenBank/DDBJ whole genome shotgun (WGS) entry which is preliminary data.</text>
</comment>
<gene>
    <name evidence="2" type="ORF">M569_04648</name>
</gene>
<dbReference type="InterPro" id="IPR004367">
    <property type="entry name" value="Cyclin_C-dom"/>
</dbReference>
<dbReference type="Proteomes" id="UP000015453">
    <property type="component" value="Unassembled WGS sequence"/>
</dbReference>
<feature type="non-terminal residue" evidence="2">
    <location>
        <position position="80"/>
    </location>
</feature>
<dbReference type="OrthoDB" id="5590282at2759"/>
<accession>S8CS82</accession>
<sequence>NTTLEHYTRYKAAELETAVIELQNLQRNASGCTLSAVREKYKQQKVRKPSPSSLFFFKCYSLLLDLVPPLYIVQGSFDSA</sequence>
<evidence type="ECO:0000313" key="3">
    <source>
        <dbReference type="Proteomes" id="UP000015453"/>
    </source>
</evidence>
<proteinExistence type="predicted"/>
<keyword evidence="3" id="KW-1185">Reference proteome</keyword>
<dbReference type="EMBL" id="AUSU01001819">
    <property type="protein sequence ID" value="EPS70114.1"/>
    <property type="molecule type" value="Genomic_DNA"/>
</dbReference>
<organism evidence="2 3">
    <name type="scientific">Genlisea aurea</name>
    <dbReference type="NCBI Taxonomy" id="192259"/>
    <lineage>
        <taxon>Eukaryota</taxon>
        <taxon>Viridiplantae</taxon>
        <taxon>Streptophyta</taxon>
        <taxon>Embryophyta</taxon>
        <taxon>Tracheophyta</taxon>
        <taxon>Spermatophyta</taxon>
        <taxon>Magnoliopsida</taxon>
        <taxon>eudicotyledons</taxon>
        <taxon>Gunneridae</taxon>
        <taxon>Pentapetalae</taxon>
        <taxon>asterids</taxon>
        <taxon>lamiids</taxon>
        <taxon>Lamiales</taxon>
        <taxon>Lentibulariaceae</taxon>
        <taxon>Genlisea</taxon>
    </lineage>
</organism>
<feature type="non-terminal residue" evidence="2">
    <location>
        <position position="1"/>
    </location>
</feature>
<dbReference type="InterPro" id="IPR036915">
    <property type="entry name" value="Cyclin-like_sf"/>
</dbReference>